<accession>X1BB68</accession>
<protein>
    <submittedName>
        <fullName evidence="1">Uncharacterized protein</fullName>
    </submittedName>
</protein>
<reference evidence="1" key="1">
    <citation type="journal article" date="2014" name="Front. Microbiol.">
        <title>High frequency of phylogenetically diverse reductive dehalogenase-homologous genes in deep subseafloor sedimentary metagenomes.</title>
        <authorList>
            <person name="Kawai M."/>
            <person name="Futagami T."/>
            <person name="Toyoda A."/>
            <person name="Takaki Y."/>
            <person name="Nishi S."/>
            <person name="Hori S."/>
            <person name="Arai W."/>
            <person name="Tsubouchi T."/>
            <person name="Morono Y."/>
            <person name="Uchiyama I."/>
            <person name="Ito T."/>
            <person name="Fujiyama A."/>
            <person name="Inagaki F."/>
            <person name="Takami H."/>
        </authorList>
    </citation>
    <scope>NUCLEOTIDE SEQUENCE</scope>
    <source>
        <strain evidence="1">Expedition CK06-06</strain>
    </source>
</reference>
<dbReference type="EMBL" id="BART01019058">
    <property type="protein sequence ID" value="GAG81378.1"/>
    <property type="molecule type" value="Genomic_DNA"/>
</dbReference>
<organism evidence="1">
    <name type="scientific">marine sediment metagenome</name>
    <dbReference type="NCBI Taxonomy" id="412755"/>
    <lineage>
        <taxon>unclassified sequences</taxon>
        <taxon>metagenomes</taxon>
        <taxon>ecological metagenomes</taxon>
    </lineage>
</organism>
<dbReference type="AlphaFoldDB" id="X1BB68"/>
<gene>
    <name evidence="1" type="ORF">S01H4_35778</name>
</gene>
<evidence type="ECO:0000313" key="1">
    <source>
        <dbReference type="EMBL" id="GAG81378.1"/>
    </source>
</evidence>
<sequence>MKNTHYFDHLIKSQEFRFERLSLEDVDNSSVFDFHSQKIADQEICLFHRNISNGNQYFHALHDLIRQGMSLKKSTPVVRFADGEYAFYGYSLRCNGLYRQAESVEAIKKAMPSHIEALKTLAESGKFASLIYP</sequence>
<proteinExistence type="predicted"/>
<comment type="caution">
    <text evidence="1">The sequence shown here is derived from an EMBL/GenBank/DDBJ whole genome shotgun (WGS) entry which is preliminary data.</text>
</comment>
<name>X1BB68_9ZZZZ</name>
<feature type="non-terminal residue" evidence="1">
    <location>
        <position position="133"/>
    </location>
</feature>